<comment type="caution">
    <text evidence="1">The sequence shown here is derived from an EMBL/GenBank/DDBJ whole genome shotgun (WGS) entry which is preliminary data.</text>
</comment>
<proteinExistence type="predicted"/>
<dbReference type="Proteomes" id="UP000003257">
    <property type="component" value="Unassembled WGS sequence"/>
</dbReference>
<protein>
    <submittedName>
        <fullName evidence="1">Uncharacterized protein</fullName>
    </submittedName>
</protein>
<keyword evidence="2" id="KW-1185">Reference proteome</keyword>
<name>A0ABM9X1V8_9RHOB</name>
<dbReference type="EMBL" id="ABID01000017">
    <property type="protein sequence ID" value="EDQ03453.1"/>
    <property type="molecule type" value="Genomic_DNA"/>
</dbReference>
<evidence type="ECO:0000313" key="1">
    <source>
        <dbReference type="EMBL" id="EDQ03453.1"/>
    </source>
</evidence>
<organism evidence="1 2">
    <name type="scientific">Sulfitobacter indolifex HEL-45</name>
    <dbReference type="NCBI Taxonomy" id="391624"/>
    <lineage>
        <taxon>Bacteria</taxon>
        <taxon>Pseudomonadati</taxon>
        <taxon>Pseudomonadota</taxon>
        <taxon>Alphaproteobacteria</taxon>
        <taxon>Rhodobacterales</taxon>
        <taxon>Roseobacteraceae</taxon>
        <taxon>Sulfitobacter</taxon>
    </lineage>
</organism>
<reference evidence="1 2" key="1">
    <citation type="submission" date="2007-11" db="EMBL/GenBank/DDBJ databases">
        <authorList>
            <person name="Wagner-Dobler I."/>
            <person name="Ferriera S."/>
            <person name="Johnson J."/>
            <person name="Kravitz S."/>
            <person name="Beeson K."/>
            <person name="Sutton G."/>
            <person name="Rogers Y.-H."/>
            <person name="Friedman R."/>
            <person name="Frazier M."/>
            <person name="Venter J.C."/>
        </authorList>
    </citation>
    <scope>NUCLEOTIDE SEQUENCE [LARGE SCALE GENOMIC DNA]</scope>
    <source>
        <strain evidence="1 2">HEL-45</strain>
    </source>
</reference>
<evidence type="ECO:0000313" key="2">
    <source>
        <dbReference type="Proteomes" id="UP000003257"/>
    </source>
</evidence>
<sequence>MTLQTSKAKSLEVLMEELCVLLYRVLGSEAETEMACKIQDLISEMTGIRMAMERHTDVLAQAAATIKIAQQQAQKQQILFEGMTAISQDIAWIRAQLSQDPFAP</sequence>
<accession>A0ABM9X1V8</accession>
<gene>
    <name evidence="1" type="ORF">OIHEL45_16801</name>
</gene>